<dbReference type="GO" id="GO:0016740">
    <property type="term" value="F:transferase activity"/>
    <property type="evidence" value="ECO:0007669"/>
    <property type="project" value="UniProtKB-KW"/>
</dbReference>
<feature type="compositionally biased region" description="Basic residues" evidence="3">
    <location>
        <begin position="1"/>
        <end position="18"/>
    </location>
</feature>
<evidence type="ECO:0000313" key="7">
    <source>
        <dbReference type="Proteomes" id="UP001208935"/>
    </source>
</evidence>
<evidence type="ECO:0000313" key="6">
    <source>
        <dbReference type="EMBL" id="MCW5321959.1"/>
    </source>
</evidence>
<feature type="transmembrane region" description="Helical" evidence="4">
    <location>
        <begin position="41"/>
        <end position="62"/>
    </location>
</feature>
<evidence type="ECO:0000256" key="2">
    <source>
        <dbReference type="ARBA" id="ARBA00022679"/>
    </source>
</evidence>
<dbReference type="Gene3D" id="3.90.470.20">
    <property type="entry name" value="4'-phosphopantetheinyl transferase domain"/>
    <property type="match status" value="2"/>
</dbReference>
<comment type="caution">
    <text evidence="6">The sequence shown here is derived from an EMBL/GenBank/DDBJ whole genome shotgun (WGS) entry which is preliminary data.</text>
</comment>
<sequence>MLRRFRGTRRRRAYRGRRGGSDEEHANHRHPSRMTMNRHEVTWWSVSIEALGVTGFAALAAVCDDDEMARAGRFVFERDRLAYLAAHGLLRRALSRVEPSHGPRAWRFSMGRYGRPELAEQFRCRPRFNLSHCETRVTCVVSGAIPCGVDVEPLRRRTDRAVMDACLAPSERARIAQLDDVRCNATFLRLWTLKEAVAKGVGMGLHMPFCELAFELEPELCLRTAPAEADGPWRLVQHVIDDGHVESLALRIDGDAQIALSRIEWSDSRMTGAGRDYNVAKHV</sequence>
<organism evidence="6 7">
    <name type="scientific">Verminephrobacter aporrectodeae subsp. tuberculatae</name>
    <dbReference type="NCBI Taxonomy" id="1110392"/>
    <lineage>
        <taxon>Bacteria</taxon>
        <taxon>Pseudomonadati</taxon>
        <taxon>Pseudomonadota</taxon>
        <taxon>Betaproteobacteria</taxon>
        <taxon>Burkholderiales</taxon>
        <taxon>Comamonadaceae</taxon>
        <taxon>Verminephrobacter</taxon>
    </lineage>
</organism>
<dbReference type="InterPro" id="IPR008278">
    <property type="entry name" value="4-PPantetheinyl_Trfase_dom"/>
</dbReference>
<protein>
    <submittedName>
        <fullName evidence="6">4'-phosphopantetheinyl transferase superfamily protein</fullName>
    </submittedName>
</protein>
<evidence type="ECO:0000256" key="4">
    <source>
        <dbReference type="SAM" id="Phobius"/>
    </source>
</evidence>
<gene>
    <name evidence="6" type="ORF">D5039_12595</name>
</gene>
<evidence type="ECO:0000256" key="1">
    <source>
        <dbReference type="ARBA" id="ARBA00010990"/>
    </source>
</evidence>
<dbReference type="InterPro" id="IPR037143">
    <property type="entry name" value="4-PPantetheinyl_Trfase_dom_sf"/>
</dbReference>
<feature type="region of interest" description="Disordered" evidence="3">
    <location>
        <begin position="1"/>
        <end position="33"/>
    </location>
</feature>
<keyword evidence="4" id="KW-1133">Transmembrane helix</keyword>
<keyword evidence="4" id="KW-0472">Membrane</keyword>
<comment type="similarity">
    <text evidence="1">Belongs to the P-Pant transferase superfamily. Gsp/Sfp/HetI/AcpT family.</text>
</comment>
<dbReference type="PANTHER" id="PTHR12215">
    <property type="entry name" value="PHOSPHOPANTETHEINE TRANSFERASE"/>
    <property type="match status" value="1"/>
</dbReference>
<evidence type="ECO:0000256" key="3">
    <source>
        <dbReference type="SAM" id="MobiDB-lite"/>
    </source>
</evidence>
<keyword evidence="4" id="KW-0812">Transmembrane</keyword>
<dbReference type="Pfam" id="PF01648">
    <property type="entry name" value="ACPS"/>
    <property type="match status" value="1"/>
</dbReference>
<keyword evidence="2 6" id="KW-0808">Transferase</keyword>
<evidence type="ECO:0000259" key="5">
    <source>
        <dbReference type="Pfam" id="PF01648"/>
    </source>
</evidence>
<proteinExistence type="inferred from homology"/>
<feature type="domain" description="4'-phosphopantetheinyl transferase" evidence="5">
    <location>
        <begin position="146"/>
        <end position="242"/>
    </location>
</feature>
<dbReference type="PANTHER" id="PTHR12215:SF10">
    <property type="entry name" value="L-AMINOADIPATE-SEMIALDEHYDE DEHYDROGENASE-PHOSPHOPANTETHEINYL TRANSFERASE"/>
    <property type="match status" value="1"/>
</dbReference>
<dbReference type="EMBL" id="QZCW01000002">
    <property type="protein sequence ID" value="MCW5321959.1"/>
    <property type="molecule type" value="Genomic_DNA"/>
</dbReference>
<dbReference type="SUPFAM" id="SSF56214">
    <property type="entry name" value="4'-phosphopantetheinyl transferase"/>
    <property type="match status" value="2"/>
</dbReference>
<name>A0ABT3KUC8_9BURK</name>
<reference evidence="7" key="1">
    <citation type="submission" date="2023-07" db="EMBL/GenBank/DDBJ databases">
        <title>Verminephrobacter genomes.</title>
        <authorList>
            <person name="Lund M.B."/>
        </authorList>
    </citation>
    <scope>NUCLEOTIDE SEQUENCE [LARGE SCALE GENOMIC DNA]</scope>
    <source>
        <strain evidence="7">AtM5-05</strain>
    </source>
</reference>
<keyword evidence="7" id="KW-1185">Reference proteome</keyword>
<dbReference type="Proteomes" id="UP001208935">
    <property type="component" value="Unassembled WGS sequence"/>
</dbReference>
<accession>A0ABT3KUC8</accession>
<dbReference type="InterPro" id="IPR050559">
    <property type="entry name" value="P-Pant_transferase_sf"/>
</dbReference>